<name>A0A2Z5QWY7_9MICC</name>
<gene>
    <name evidence="1" type="ORF">RA11412_0656</name>
</gene>
<dbReference type="GeneID" id="93861706"/>
<evidence type="ECO:0000313" key="2">
    <source>
        <dbReference type="Proteomes" id="UP000250241"/>
    </source>
</evidence>
<dbReference type="AlphaFoldDB" id="A0A2Z5QWY7"/>
<sequence length="214" mass="23343">MYINHLYYHSSSAITHTLTHILANAVKHADVRAYLFFSADREAEFEETAARISGKVVWVHSVATGPMGFLAERAFIGLIEFNVPAGGAGAVSAFFEESGIAEKDGQVLLVKDPASPENLRDILLREYTPHDERANTNFPSVDALMNAGTALLYYRDLAGAAYDSDSGETLSCCEVFVDAEWEHLVPEPPQDATTNEGSFDTAAGEVKFTVIEHL</sequence>
<evidence type="ECO:0000313" key="1">
    <source>
        <dbReference type="EMBL" id="BAV86955.1"/>
    </source>
</evidence>
<reference evidence="1 2" key="1">
    <citation type="submission" date="2016-10" db="EMBL/GenBank/DDBJ databases">
        <title>Genome sequence of Rothia aeria strain JCM11412.</title>
        <authorList>
            <person name="Nambu T."/>
        </authorList>
    </citation>
    <scope>NUCLEOTIDE SEQUENCE [LARGE SCALE GENOMIC DNA]</scope>
    <source>
        <strain evidence="1 2">JCM 11412</strain>
    </source>
</reference>
<keyword evidence="2" id="KW-1185">Reference proteome</keyword>
<protein>
    <submittedName>
        <fullName evidence="1">Uncharacterized protein</fullName>
    </submittedName>
</protein>
<accession>A0A2Z5QWY7</accession>
<organism evidence="1 2">
    <name type="scientific">Rothia aeria</name>
    <dbReference type="NCBI Taxonomy" id="172042"/>
    <lineage>
        <taxon>Bacteria</taxon>
        <taxon>Bacillati</taxon>
        <taxon>Actinomycetota</taxon>
        <taxon>Actinomycetes</taxon>
        <taxon>Micrococcales</taxon>
        <taxon>Micrococcaceae</taxon>
        <taxon>Rothia</taxon>
    </lineage>
</organism>
<dbReference type="EMBL" id="AP017895">
    <property type="protein sequence ID" value="BAV86955.1"/>
    <property type="molecule type" value="Genomic_DNA"/>
</dbReference>
<dbReference type="Proteomes" id="UP000250241">
    <property type="component" value="Chromosome"/>
</dbReference>
<dbReference type="KEGG" id="raj:RA11412_0656"/>
<dbReference type="RefSeq" id="WP_128087343.1">
    <property type="nucleotide sequence ID" value="NZ_CBDEQU010000042.1"/>
</dbReference>
<proteinExistence type="predicted"/>